<proteinExistence type="predicted"/>
<dbReference type="SUPFAM" id="SSF50156">
    <property type="entry name" value="PDZ domain-like"/>
    <property type="match status" value="2"/>
</dbReference>
<keyword evidence="1" id="KW-1185">Reference proteome</keyword>
<organism evidence="1 2">
    <name type="scientific">Loa loa</name>
    <name type="common">Eye worm</name>
    <name type="synonym">Filaria loa</name>
    <dbReference type="NCBI Taxonomy" id="7209"/>
    <lineage>
        <taxon>Eukaryota</taxon>
        <taxon>Metazoa</taxon>
        <taxon>Ecdysozoa</taxon>
        <taxon>Nematoda</taxon>
        <taxon>Chromadorea</taxon>
        <taxon>Rhabditida</taxon>
        <taxon>Spirurina</taxon>
        <taxon>Spiruromorpha</taxon>
        <taxon>Filarioidea</taxon>
        <taxon>Onchocercidae</taxon>
        <taxon>Loa</taxon>
    </lineage>
</organism>
<evidence type="ECO:0000313" key="2">
    <source>
        <dbReference type="WBParaSite" id="EN70_61"/>
    </source>
</evidence>
<dbReference type="Gene3D" id="2.30.42.10">
    <property type="match status" value="1"/>
</dbReference>
<protein>
    <submittedName>
        <fullName evidence="2">PDZ domain-containing protein</fullName>
    </submittedName>
</protein>
<dbReference type="WBParaSite" id="EN70_61">
    <property type="protein sequence ID" value="EN70_61"/>
    <property type="gene ID" value="EN70_61"/>
</dbReference>
<name>A0A1I7VTI5_LOALO</name>
<dbReference type="PANTHER" id="PTHR31327:SF7">
    <property type="entry name" value="PDZ DOMAIN-CONTAINING PROTEIN"/>
    <property type="match status" value="1"/>
</dbReference>
<dbReference type="Proteomes" id="UP000095285">
    <property type="component" value="Unassembled WGS sequence"/>
</dbReference>
<dbReference type="PANTHER" id="PTHR31327">
    <property type="entry name" value="SPERM MEIOSIS PDZ DOMAIN CONTAINING PROTEINS-RELATED"/>
    <property type="match status" value="1"/>
</dbReference>
<dbReference type="InterPro" id="IPR040264">
    <property type="entry name" value="T15H9.4-like"/>
</dbReference>
<dbReference type="STRING" id="7209.A0A1I7VTI5"/>
<evidence type="ECO:0000313" key="1">
    <source>
        <dbReference type="Proteomes" id="UP000095285"/>
    </source>
</evidence>
<dbReference type="AlphaFoldDB" id="A0A1I7VTI5"/>
<reference evidence="1" key="1">
    <citation type="submission" date="2012-04" db="EMBL/GenBank/DDBJ databases">
        <title>The Genome Sequence of Loa loa.</title>
        <authorList>
            <consortium name="The Broad Institute Genome Sequencing Platform"/>
            <consortium name="Broad Institute Genome Sequencing Center for Infectious Disease"/>
            <person name="Nutman T.B."/>
            <person name="Fink D.L."/>
            <person name="Russ C."/>
            <person name="Young S."/>
            <person name="Zeng Q."/>
            <person name="Gargeya S."/>
            <person name="Alvarado L."/>
            <person name="Berlin A."/>
            <person name="Chapman S.B."/>
            <person name="Chen Z."/>
            <person name="Freedman E."/>
            <person name="Gellesch M."/>
            <person name="Goldberg J."/>
            <person name="Griggs A."/>
            <person name="Gujja S."/>
            <person name="Heilman E.R."/>
            <person name="Heiman D."/>
            <person name="Howarth C."/>
            <person name="Mehta T."/>
            <person name="Neiman D."/>
            <person name="Pearson M."/>
            <person name="Roberts A."/>
            <person name="Saif S."/>
            <person name="Shea T."/>
            <person name="Shenoy N."/>
            <person name="Sisk P."/>
            <person name="Stolte C."/>
            <person name="Sykes S."/>
            <person name="White J."/>
            <person name="Yandava C."/>
            <person name="Haas B."/>
            <person name="Henn M.R."/>
            <person name="Nusbaum C."/>
            <person name="Birren B."/>
        </authorList>
    </citation>
    <scope>NUCLEOTIDE SEQUENCE [LARGE SCALE GENOMIC DNA]</scope>
</reference>
<dbReference type="InterPro" id="IPR036034">
    <property type="entry name" value="PDZ_sf"/>
</dbReference>
<accession>A0A1I7VTI5</accession>
<reference evidence="2" key="2">
    <citation type="submission" date="2016-11" db="UniProtKB">
        <authorList>
            <consortium name="WormBaseParasite"/>
        </authorList>
    </citation>
    <scope>IDENTIFICATION</scope>
</reference>
<sequence>MITKGMAVIKVERGSIAEQLLQFGDIITNINDKKIESQKEFEELLTEFSKNDYNFKINGIRLTTKLKMEEQRFPKGYEPNTNYKYHIAVIYLIRSCKLALAVKSYNNKVYVTRVVEHTLAGMSLTTGDAILDIDSIPITTVTDTSNLICTTLRKNGYATLLIEQPNNPLATAHVRLALMAEKSIEMDLPLAPDVIDICQQEYKRMKRNPDLKPNQNILKSHSDKPRAINSRIHVSEKTEDVPIACENNPALLMKVPIKCISTKQQYVPLSDTTKQ</sequence>